<proteinExistence type="inferred from homology"/>
<evidence type="ECO:0000256" key="1">
    <source>
        <dbReference type="ARBA" id="ARBA00001971"/>
    </source>
</evidence>
<dbReference type="InterPro" id="IPR002401">
    <property type="entry name" value="Cyt_P450_E_grp-I"/>
</dbReference>
<dbReference type="PANTHER" id="PTHR24305:SF96">
    <property type="entry name" value="CYTOCHROME P450 MONOOXYGENASE STCB-RELATED"/>
    <property type="match status" value="1"/>
</dbReference>
<dbReference type="SUPFAM" id="SSF48264">
    <property type="entry name" value="Cytochrome P450"/>
    <property type="match status" value="1"/>
</dbReference>
<keyword evidence="8" id="KW-0812">Transmembrane</keyword>
<keyword evidence="6 7" id="KW-0349">Heme</keyword>
<evidence type="ECO:0000256" key="6">
    <source>
        <dbReference type="PIRSR" id="PIRSR602401-1"/>
    </source>
</evidence>
<sequence>MLAFGVDITRRLTVLAVLAAFSTVFWILRKGFKGPLSSVPGPWYSRYTNVVLKYHIFNGRRIHYVHELHHKYGSVVRISPDEVEVSDLAAYREVHRIGSGFVKAPWYDTITPGMESNVFSMTNVQEHAARRRLLARPFSRSSLLSHFQDLVSERARFAVAKIKEEAGQDVCDAMKWWTLMTSDVIMEVAFGEKAGLLEAGEKNDYIDDLERAEISFSLQGETPWLYQFLKIVNPGAYRGIEQSLTNVIAKATSSAQKAKEGKLNRHNILSGMIEASRLEGTVVNDFGLGSQASALIIAGSGTTASTLTYATWALLSYPIVRRKLEDELTELPDKLDDVMLEKLPYLDAFITEVLRVYGSAPGGLPRTTPSNGIRIGNHYIPPGVTLTTQAYTMHRDPSIFEDPGKFDPDRFYQRELTPDQKYAFTPFGGGTRVCLGIHLANMELRHGITEFVRECRHLELSKLTTPESMEMENYFLIAPKGHRLMVESVGETKF</sequence>
<dbReference type="InterPro" id="IPR036396">
    <property type="entry name" value="Cyt_P450_sf"/>
</dbReference>
<dbReference type="GO" id="GO:0004497">
    <property type="term" value="F:monooxygenase activity"/>
    <property type="evidence" value="ECO:0007669"/>
    <property type="project" value="UniProtKB-KW"/>
</dbReference>
<comment type="similarity">
    <text evidence="2 7">Belongs to the cytochrome P450 family.</text>
</comment>
<evidence type="ECO:0000256" key="8">
    <source>
        <dbReference type="SAM" id="Phobius"/>
    </source>
</evidence>
<dbReference type="GO" id="GO:0016705">
    <property type="term" value="F:oxidoreductase activity, acting on paired donors, with incorporation or reduction of molecular oxygen"/>
    <property type="evidence" value="ECO:0007669"/>
    <property type="project" value="InterPro"/>
</dbReference>
<organism evidence="9 10">
    <name type="scientific">Cladophialophora chaetospira</name>
    <dbReference type="NCBI Taxonomy" id="386627"/>
    <lineage>
        <taxon>Eukaryota</taxon>
        <taxon>Fungi</taxon>
        <taxon>Dikarya</taxon>
        <taxon>Ascomycota</taxon>
        <taxon>Pezizomycotina</taxon>
        <taxon>Eurotiomycetes</taxon>
        <taxon>Chaetothyriomycetidae</taxon>
        <taxon>Chaetothyriales</taxon>
        <taxon>Herpotrichiellaceae</taxon>
        <taxon>Cladophialophora</taxon>
    </lineage>
</organism>
<dbReference type="PROSITE" id="PS00086">
    <property type="entry name" value="CYTOCHROME_P450"/>
    <property type="match status" value="1"/>
</dbReference>
<evidence type="ECO:0000313" key="10">
    <source>
        <dbReference type="Proteomes" id="UP001172673"/>
    </source>
</evidence>
<dbReference type="EMBL" id="JAPDRK010000010">
    <property type="protein sequence ID" value="KAJ9608505.1"/>
    <property type="molecule type" value="Genomic_DNA"/>
</dbReference>
<feature type="binding site" description="axial binding residue" evidence="6">
    <location>
        <position position="434"/>
    </location>
    <ligand>
        <name>heme</name>
        <dbReference type="ChEBI" id="CHEBI:30413"/>
    </ligand>
    <ligandPart>
        <name>Fe</name>
        <dbReference type="ChEBI" id="CHEBI:18248"/>
    </ligandPart>
</feature>
<keyword evidence="7" id="KW-0503">Monooxygenase</keyword>
<dbReference type="GO" id="GO:0005506">
    <property type="term" value="F:iron ion binding"/>
    <property type="evidence" value="ECO:0007669"/>
    <property type="project" value="InterPro"/>
</dbReference>
<keyword evidence="4 7" id="KW-0560">Oxidoreductase</keyword>
<keyword evidence="3 6" id="KW-0479">Metal-binding</keyword>
<comment type="caution">
    <text evidence="9">The sequence shown here is derived from an EMBL/GenBank/DDBJ whole genome shotgun (WGS) entry which is preliminary data.</text>
</comment>
<evidence type="ECO:0000256" key="3">
    <source>
        <dbReference type="ARBA" id="ARBA00022723"/>
    </source>
</evidence>
<keyword evidence="8" id="KW-0472">Membrane</keyword>
<evidence type="ECO:0000256" key="5">
    <source>
        <dbReference type="ARBA" id="ARBA00023004"/>
    </source>
</evidence>
<evidence type="ECO:0000313" key="9">
    <source>
        <dbReference type="EMBL" id="KAJ9608505.1"/>
    </source>
</evidence>
<keyword evidence="8" id="KW-1133">Transmembrane helix</keyword>
<keyword evidence="10" id="KW-1185">Reference proteome</keyword>
<gene>
    <name evidence="9" type="ORF">H2200_007493</name>
</gene>
<dbReference type="PRINTS" id="PR00385">
    <property type="entry name" value="P450"/>
</dbReference>
<dbReference type="CDD" id="cd11059">
    <property type="entry name" value="CYP_fungal"/>
    <property type="match status" value="1"/>
</dbReference>
<dbReference type="InterPro" id="IPR050121">
    <property type="entry name" value="Cytochrome_P450_monoxygenase"/>
</dbReference>
<dbReference type="Pfam" id="PF00067">
    <property type="entry name" value="p450"/>
    <property type="match status" value="1"/>
</dbReference>
<accession>A0AA38X7W4</accession>
<dbReference type="PRINTS" id="PR00463">
    <property type="entry name" value="EP450I"/>
</dbReference>
<dbReference type="AlphaFoldDB" id="A0AA38X7W4"/>
<evidence type="ECO:0000256" key="4">
    <source>
        <dbReference type="ARBA" id="ARBA00023002"/>
    </source>
</evidence>
<reference evidence="9" key="1">
    <citation type="submission" date="2022-10" db="EMBL/GenBank/DDBJ databases">
        <title>Culturing micro-colonial fungi from biological soil crusts in the Mojave desert and describing Neophaeococcomyces mojavensis, and introducing the new genera and species Taxawa tesnikishii.</title>
        <authorList>
            <person name="Kurbessoian T."/>
            <person name="Stajich J.E."/>
        </authorList>
    </citation>
    <scope>NUCLEOTIDE SEQUENCE</scope>
    <source>
        <strain evidence="9">TK_41</strain>
    </source>
</reference>
<name>A0AA38X7W4_9EURO</name>
<keyword evidence="5 6" id="KW-0408">Iron</keyword>
<evidence type="ECO:0008006" key="11">
    <source>
        <dbReference type="Google" id="ProtNLM"/>
    </source>
</evidence>
<feature type="transmembrane region" description="Helical" evidence="8">
    <location>
        <begin position="12"/>
        <end position="28"/>
    </location>
</feature>
<dbReference type="PANTHER" id="PTHR24305">
    <property type="entry name" value="CYTOCHROME P450"/>
    <property type="match status" value="1"/>
</dbReference>
<evidence type="ECO:0000256" key="2">
    <source>
        <dbReference type="ARBA" id="ARBA00010617"/>
    </source>
</evidence>
<dbReference type="InterPro" id="IPR017972">
    <property type="entry name" value="Cyt_P450_CS"/>
</dbReference>
<evidence type="ECO:0000256" key="7">
    <source>
        <dbReference type="RuleBase" id="RU000461"/>
    </source>
</evidence>
<dbReference type="Gene3D" id="1.10.630.10">
    <property type="entry name" value="Cytochrome P450"/>
    <property type="match status" value="1"/>
</dbReference>
<dbReference type="InterPro" id="IPR001128">
    <property type="entry name" value="Cyt_P450"/>
</dbReference>
<comment type="cofactor">
    <cofactor evidence="1 6">
        <name>heme</name>
        <dbReference type="ChEBI" id="CHEBI:30413"/>
    </cofactor>
</comment>
<protein>
    <recommendedName>
        <fullName evidence="11">Cytochrome P450</fullName>
    </recommendedName>
</protein>
<dbReference type="GO" id="GO:0020037">
    <property type="term" value="F:heme binding"/>
    <property type="evidence" value="ECO:0007669"/>
    <property type="project" value="InterPro"/>
</dbReference>
<dbReference type="Proteomes" id="UP001172673">
    <property type="component" value="Unassembled WGS sequence"/>
</dbReference>